<feature type="domain" description="Sirohaem synthase dimerisation" evidence="7">
    <location>
        <begin position="152"/>
        <end position="199"/>
    </location>
</feature>
<evidence type="ECO:0000256" key="2">
    <source>
        <dbReference type="ARBA" id="ARBA00012400"/>
    </source>
</evidence>
<dbReference type="PANTHER" id="PTHR35330:SF1">
    <property type="entry name" value="SIROHEME BIOSYNTHESIS PROTEIN MET8"/>
    <property type="match status" value="1"/>
</dbReference>
<dbReference type="AlphaFoldDB" id="U3C5N9"/>
<dbReference type="STRING" id="1219077.VAZ01S_050_00360"/>
<dbReference type="OrthoDB" id="9815856at2"/>
<dbReference type="SUPFAM" id="SSF51735">
    <property type="entry name" value="NAD(P)-binding Rossmann-fold domains"/>
    <property type="match status" value="1"/>
</dbReference>
<evidence type="ECO:0000256" key="6">
    <source>
        <dbReference type="ARBA" id="ARBA00047561"/>
    </source>
</evidence>
<evidence type="ECO:0000256" key="3">
    <source>
        <dbReference type="ARBA" id="ARBA00023002"/>
    </source>
</evidence>
<evidence type="ECO:0000313" key="9">
    <source>
        <dbReference type="EMBL" id="GAD76724.1"/>
    </source>
</evidence>
<dbReference type="InterPro" id="IPR028161">
    <property type="entry name" value="Met8-like"/>
</dbReference>
<dbReference type="Pfam" id="PF13241">
    <property type="entry name" value="NAD_binding_7"/>
    <property type="match status" value="1"/>
</dbReference>
<dbReference type="EMBL" id="BATL01000050">
    <property type="protein sequence ID" value="GAD76724.1"/>
    <property type="molecule type" value="Genomic_DNA"/>
</dbReference>
<dbReference type="Gene3D" id="1.10.8.210">
    <property type="entry name" value="Sirohaem synthase, dimerisation domain"/>
    <property type="match status" value="1"/>
</dbReference>
<dbReference type="SUPFAM" id="SSF75615">
    <property type="entry name" value="Siroheme synthase middle domains-like"/>
    <property type="match status" value="1"/>
</dbReference>
<evidence type="ECO:0000313" key="10">
    <source>
        <dbReference type="Proteomes" id="UP000016567"/>
    </source>
</evidence>
<evidence type="ECO:0000256" key="4">
    <source>
        <dbReference type="ARBA" id="ARBA00023027"/>
    </source>
</evidence>
<gene>
    <name evidence="9" type="primary">cysG</name>
    <name evidence="9" type="ORF">VAZ01S_050_00360</name>
</gene>
<evidence type="ECO:0000256" key="5">
    <source>
        <dbReference type="ARBA" id="ARBA00023244"/>
    </source>
</evidence>
<reference evidence="9 10" key="1">
    <citation type="submission" date="2013-09" db="EMBL/GenBank/DDBJ databases">
        <title>Whole genome shotgun sequence of Vibrio azureus NBRC 104587.</title>
        <authorList>
            <person name="Isaki S."/>
            <person name="Hosoyama A."/>
            <person name="Numata M."/>
            <person name="Hashimoto M."/>
            <person name="Hosoyama Y."/>
            <person name="Tsuchikane K."/>
            <person name="Noguchi M."/>
            <person name="Hirakata S."/>
            <person name="Ichikawa N."/>
            <person name="Ohji S."/>
            <person name="Yamazoe A."/>
            <person name="Fujita N."/>
        </authorList>
    </citation>
    <scope>NUCLEOTIDE SEQUENCE [LARGE SCALE GENOMIC DNA]</scope>
    <source>
        <strain evidence="9 10">NBRC 104587</strain>
    </source>
</reference>
<dbReference type="Gene3D" id="3.40.50.720">
    <property type="entry name" value="NAD(P)-binding Rossmann-like Domain"/>
    <property type="match status" value="1"/>
</dbReference>
<dbReference type="InterPro" id="IPR028281">
    <property type="entry name" value="Sirohaem_synthase_central"/>
</dbReference>
<dbReference type="Proteomes" id="UP000016567">
    <property type="component" value="Unassembled WGS sequence"/>
</dbReference>
<sequence>MQYFPLFLDLANKPVLVVGGGEVASRKIEALLKAGADVTVVSPSLDEFLKQLADEQGVTWIQRFYSAELVTNKFVQVWATTDNPQLNHQVYKDAKKHNILVNVVDDKPFCDFITPSMINRGRIQIAISSGGASPVLIRNVREKLEAILPQNLNLLAEFANSKRNSIKEALPSVDLRRKYWECFFSDTRVENASDNRQLEAIYQEILLQPIDTKGSCVWVEVGDDIEMLPIKAVRYMQQSELALICKECNKDVLELVRRDAQRDVFANATELSEKLAEAKRQDMRVCVFIPQETREYSLLQGQDLVL</sequence>
<keyword evidence="3" id="KW-0560">Oxidoreductase</keyword>
<evidence type="ECO:0000259" key="7">
    <source>
        <dbReference type="Pfam" id="PF10414"/>
    </source>
</evidence>
<dbReference type="UniPathway" id="UPA00262">
    <property type="reaction ID" value="UER00222"/>
</dbReference>
<keyword evidence="10" id="KW-1185">Reference proteome</keyword>
<feature type="domain" description="Siroheme synthase central" evidence="8">
    <location>
        <begin position="120"/>
        <end position="146"/>
    </location>
</feature>
<dbReference type="GO" id="GO:0019354">
    <property type="term" value="P:siroheme biosynthetic process"/>
    <property type="evidence" value="ECO:0007669"/>
    <property type="project" value="UniProtKB-UniPathway"/>
</dbReference>
<dbReference type="GO" id="GO:0043115">
    <property type="term" value="F:precorrin-2 dehydrogenase activity"/>
    <property type="evidence" value="ECO:0007669"/>
    <property type="project" value="UniProtKB-EC"/>
</dbReference>
<accession>U3C5N9</accession>
<dbReference type="PANTHER" id="PTHR35330">
    <property type="entry name" value="SIROHEME BIOSYNTHESIS PROTEIN MET8"/>
    <property type="match status" value="1"/>
</dbReference>
<dbReference type="NCBIfam" id="TIGR01470">
    <property type="entry name" value="cysG_Nterm"/>
    <property type="match status" value="1"/>
</dbReference>
<keyword evidence="4" id="KW-0520">NAD</keyword>
<organism evidence="9 10">
    <name type="scientific">Vibrio azureus NBRC 104587</name>
    <dbReference type="NCBI Taxonomy" id="1219077"/>
    <lineage>
        <taxon>Bacteria</taxon>
        <taxon>Pseudomonadati</taxon>
        <taxon>Pseudomonadota</taxon>
        <taxon>Gammaproteobacteria</taxon>
        <taxon>Vibrionales</taxon>
        <taxon>Vibrionaceae</taxon>
        <taxon>Vibrio</taxon>
    </lineage>
</organism>
<comment type="catalytic activity">
    <reaction evidence="6">
        <text>precorrin-2 + NAD(+) = sirohydrochlorin + NADH + 2 H(+)</text>
        <dbReference type="Rhea" id="RHEA:15613"/>
        <dbReference type="ChEBI" id="CHEBI:15378"/>
        <dbReference type="ChEBI" id="CHEBI:57540"/>
        <dbReference type="ChEBI" id="CHEBI:57945"/>
        <dbReference type="ChEBI" id="CHEBI:58351"/>
        <dbReference type="ChEBI" id="CHEBI:58827"/>
        <dbReference type="EC" id="1.3.1.76"/>
    </reaction>
</comment>
<name>U3C5N9_9VIBR</name>
<dbReference type="Pfam" id="PF10414">
    <property type="entry name" value="CysG_dimeriser"/>
    <property type="match status" value="1"/>
</dbReference>
<dbReference type="RefSeq" id="WP_021710471.1">
    <property type="nucleotide sequence ID" value="NZ_BAOB01000056.1"/>
</dbReference>
<dbReference type="Gene3D" id="3.30.160.110">
    <property type="entry name" value="Siroheme synthase, domain 2"/>
    <property type="match status" value="1"/>
</dbReference>
<dbReference type="EC" id="1.3.1.76" evidence="2"/>
<evidence type="ECO:0000256" key="1">
    <source>
        <dbReference type="ARBA" id="ARBA00005010"/>
    </source>
</evidence>
<comment type="pathway">
    <text evidence="1">Porphyrin-containing compound metabolism; siroheme biosynthesis; sirohydrochlorin from precorrin-2: step 1/1.</text>
</comment>
<dbReference type="InterPro" id="IPR006367">
    <property type="entry name" value="Sirohaem_synthase_N"/>
</dbReference>
<dbReference type="InterPro" id="IPR019478">
    <property type="entry name" value="Sirohaem_synthase_dimer_dom"/>
</dbReference>
<protein>
    <recommendedName>
        <fullName evidence="2">precorrin-2 dehydrogenase</fullName>
        <ecNumber evidence="2">1.3.1.76</ecNumber>
    </recommendedName>
</protein>
<comment type="caution">
    <text evidence="9">The sequence shown here is derived from an EMBL/GenBank/DDBJ whole genome shotgun (WGS) entry which is preliminary data.</text>
</comment>
<evidence type="ECO:0000259" key="8">
    <source>
        <dbReference type="Pfam" id="PF14824"/>
    </source>
</evidence>
<dbReference type="InterPro" id="IPR037115">
    <property type="entry name" value="Sirohaem_synt_dimer_dom_sf"/>
</dbReference>
<proteinExistence type="predicted"/>
<dbReference type="eggNOG" id="COG1648">
    <property type="taxonomic scope" value="Bacteria"/>
</dbReference>
<dbReference type="Pfam" id="PF14824">
    <property type="entry name" value="Sirohm_synth_M"/>
    <property type="match status" value="1"/>
</dbReference>
<dbReference type="GO" id="GO:0004325">
    <property type="term" value="F:ferrochelatase activity"/>
    <property type="evidence" value="ECO:0007669"/>
    <property type="project" value="InterPro"/>
</dbReference>
<keyword evidence="5" id="KW-0627">Porphyrin biosynthesis</keyword>
<dbReference type="InterPro" id="IPR036291">
    <property type="entry name" value="NAD(P)-bd_dom_sf"/>
</dbReference>